<dbReference type="SMART" id="SM00895">
    <property type="entry name" value="FCD"/>
    <property type="match status" value="1"/>
</dbReference>
<dbReference type="GO" id="GO:0003677">
    <property type="term" value="F:DNA binding"/>
    <property type="evidence" value="ECO:0007669"/>
    <property type="project" value="UniProtKB-KW"/>
</dbReference>
<dbReference type="AlphaFoldDB" id="A0A4Z0NJ34"/>
<dbReference type="Pfam" id="PF00392">
    <property type="entry name" value="GntR"/>
    <property type="match status" value="1"/>
</dbReference>
<keyword evidence="3" id="KW-0804">Transcription</keyword>
<name>A0A4Z0NJ34_9HYPH</name>
<dbReference type="PROSITE" id="PS50949">
    <property type="entry name" value="HTH_GNTR"/>
    <property type="match status" value="1"/>
</dbReference>
<dbReference type="RefSeq" id="WP_135417816.1">
    <property type="nucleotide sequence ID" value="NZ_SRLB01000020.1"/>
</dbReference>
<evidence type="ECO:0000313" key="6">
    <source>
        <dbReference type="Proteomes" id="UP000297535"/>
    </source>
</evidence>
<evidence type="ECO:0000259" key="4">
    <source>
        <dbReference type="PROSITE" id="PS50949"/>
    </source>
</evidence>
<proteinExistence type="predicted"/>
<evidence type="ECO:0000256" key="3">
    <source>
        <dbReference type="ARBA" id="ARBA00023163"/>
    </source>
</evidence>
<dbReference type="PANTHER" id="PTHR43537">
    <property type="entry name" value="TRANSCRIPTIONAL REGULATOR, GNTR FAMILY"/>
    <property type="match status" value="1"/>
</dbReference>
<dbReference type="InterPro" id="IPR036388">
    <property type="entry name" value="WH-like_DNA-bd_sf"/>
</dbReference>
<sequence length="242" mass="27030">MTDRPDPPQRDGIDAVVASLEEDIIFGRLAPGARLTEDALMTRFRASRHFIRQALVAMERRGVVRRERHVGATVRSYSAEEVRQIYEVREMLTRQALLMLDLPAPPALVARLRALQAAYRDRAASRDLRGVHEANDAFHLALFEACGNPYLVRTLNDYMGLTLPMRAKNLADADGLLLSIRQHEVMIDLLGGRDRWALAQLGVDHMQASKADYLARIAGREDGTIPAIGQRTIAANDQRRAG</sequence>
<dbReference type="GO" id="GO:0003700">
    <property type="term" value="F:DNA-binding transcription factor activity"/>
    <property type="evidence" value="ECO:0007669"/>
    <property type="project" value="InterPro"/>
</dbReference>
<dbReference type="InterPro" id="IPR036390">
    <property type="entry name" value="WH_DNA-bd_sf"/>
</dbReference>
<accession>A0A4Z0NJ34</accession>
<dbReference type="SMART" id="SM00345">
    <property type="entry name" value="HTH_GNTR"/>
    <property type="match status" value="1"/>
</dbReference>
<keyword evidence="6" id="KW-1185">Reference proteome</keyword>
<dbReference type="InterPro" id="IPR011711">
    <property type="entry name" value="GntR_C"/>
</dbReference>
<dbReference type="Gene3D" id="1.20.120.530">
    <property type="entry name" value="GntR ligand-binding domain-like"/>
    <property type="match status" value="1"/>
</dbReference>
<comment type="caution">
    <text evidence="5">The sequence shown here is derived from an EMBL/GenBank/DDBJ whole genome shotgun (WGS) entry which is preliminary data.</text>
</comment>
<dbReference type="SUPFAM" id="SSF46785">
    <property type="entry name" value="Winged helix' DNA-binding domain"/>
    <property type="match status" value="1"/>
</dbReference>
<reference evidence="5 6" key="1">
    <citation type="submission" date="2019-04" db="EMBL/GenBank/DDBJ databases">
        <authorList>
            <person name="Feng G."/>
            <person name="Zhu H."/>
        </authorList>
    </citation>
    <scope>NUCLEOTIDE SEQUENCE [LARGE SCALE GENOMIC DNA]</scope>
    <source>
        <strain evidence="5 6">6HR-1</strain>
    </source>
</reference>
<dbReference type="InterPro" id="IPR008920">
    <property type="entry name" value="TF_FadR/GntR_C"/>
</dbReference>
<keyword evidence="1" id="KW-0805">Transcription regulation</keyword>
<gene>
    <name evidence="5" type="ORF">EU555_24405</name>
</gene>
<dbReference type="PANTHER" id="PTHR43537:SF49">
    <property type="entry name" value="TRANSCRIPTIONAL REGULATORY PROTEIN"/>
    <property type="match status" value="1"/>
</dbReference>
<organism evidence="5 6">
    <name type="scientific">Methylobacterium nonmethylotrophicum</name>
    <dbReference type="NCBI Taxonomy" id="1141884"/>
    <lineage>
        <taxon>Bacteria</taxon>
        <taxon>Pseudomonadati</taxon>
        <taxon>Pseudomonadota</taxon>
        <taxon>Alphaproteobacteria</taxon>
        <taxon>Hyphomicrobiales</taxon>
        <taxon>Methylobacteriaceae</taxon>
        <taxon>Methylobacterium</taxon>
    </lineage>
</organism>
<dbReference type="OrthoDB" id="8680240at2"/>
<dbReference type="EMBL" id="SRLB01000020">
    <property type="protein sequence ID" value="TGD96333.1"/>
    <property type="molecule type" value="Genomic_DNA"/>
</dbReference>
<protein>
    <submittedName>
        <fullName evidence="5">GntR family transcriptional regulator</fullName>
    </submittedName>
</protein>
<dbReference type="InterPro" id="IPR000524">
    <property type="entry name" value="Tscrpt_reg_HTH_GntR"/>
</dbReference>
<evidence type="ECO:0000256" key="2">
    <source>
        <dbReference type="ARBA" id="ARBA00023125"/>
    </source>
</evidence>
<dbReference type="Gene3D" id="1.10.10.10">
    <property type="entry name" value="Winged helix-like DNA-binding domain superfamily/Winged helix DNA-binding domain"/>
    <property type="match status" value="1"/>
</dbReference>
<dbReference type="SUPFAM" id="SSF48008">
    <property type="entry name" value="GntR ligand-binding domain-like"/>
    <property type="match status" value="1"/>
</dbReference>
<evidence type="ECO:0000256" key="1">
    <source>
        <dbReference type="ARBA" id="ARBA00023015"/>
    </source>
</evidence>
<evidence type="ECO:0000313" key="5">
    <source>
        <dbReference type="EMBL" id="TGD96333.1"/>
    </source>
</evidence>
<keyword evidence="2" id="KW-0238">DNA-binding</keyword>
<dbReference type="Pfam" id="PF07729">
    <property type="entry name" value="FCD"/>
    <property type="match status" value="1"/>
</dbReference>
<dbReference type="Proteomes" id="UP000297535">
    <property type="component" value="Unassembled WGS sequence"/>
</dbReference>
<feature type="domain" description="HTH gntR-type" evidence="4">
    <location>
        <begin position="10"/>
        <end position="77"/>
    </location>
</feature>